<dbReference type="KEGG" id="ang:An04g08910"/>
<accession>A0AAJ8DZ22</accession>
<feature type="region of interest" description="Disordered" evidence="1">
    <location>
        <begin position="64"/>
        <end position="91"/>
    </location>
</feature>
<proteinExistence type="predicted"/>
<gene>
    <name evidence="2" type="ORF">An04g08910</name>
</gene>
<feature type="region of interest" description="Disordered" evidence="1">
    <location>
        <begin position="184"/>
        <end position="217"/>
    </location>
</feature>
<evidence type="ECO:0000256" key="1">
    <source>
        <dbReference type="SAM" id="MobiDB-lite"/>
    </source>
</evidence>
<evidence type="ECO:0000313" key="2">
    <source>
        <dbReference type="RefSeq" id="XP_059600681.1"/>
    </source>
</evidence>
<name>A0AAJ8DZ22_ASPNG</name>
<organism evidence="2">
    <name type="scientific">Aspergillus niger</name>
    <dbReference type="NCBI Taxonomy" id="5061"/>
    <lineage>
        <taxon>Eukaryota</taxon>
        <taxon>Fungi</taxon>
        <taxon>Dikarya</taxon>
        <taxon>Ascomycota</taxon>
        <taxon>Pezizomycotina</taxon>
        <taxon>Eurotiomycetes</taxon>
        <taxon>Eurotiomycetidae</taxon>
        <taxon>Eurotiales</taxon>
        <taxon>Aspergillaceae</taxon>
        <taxon>Aspergillus</taxon>
        <taxon>Aspergillus subgen. Circumdati</taxon>
    </lineage>
</organism>
<sequence>MGLRAGLGLSFAFTSEETDEKRANQLTFAPGGSGRTWGGLGGFPPDFLVVAFLAGFFFAAGGKGEGRGERRGNGREKRSTESSNRRSSALPGPLQVWSARVPCVRAEWLREGGSWAGASSTRRISCDQQPVRRAFRNSHEAIPGPFSCCSAFWSDRNLPYAGYCMPAVIPSAVSYGKQRVSARYPASGRQVTPSHSLSGKMRDARASLPVLGGPEPS</sequence>
<protein>
    <submittedName>
        <fullName evidence="2">Uncharacterized protein</fullName>
    </submittedName>
</protein>
<dbReference type="VEuPathDB" id="FungiDB:An04g08910"/>
<dbReference type="RefSeq" id="XP_059600681.1">
    <property type="nucleotide sequence ID" value="XM_059747738.1"/>
</dbReference>
<dbReference type="AlphaFoldDB" id="A0AAJ8DZ22"/>
<dbReference type="GeneID" id="84591037"/>
<reference evidence="2" key="2">
    <citation type="submission" date="2025-08" db="UniProtKB">
        <authorList>
            <consortium name="RefSeq"/>
        </authorList>
    </citation>
    <scope>IDENTIFICATION</scope>
</reference>
<feature type="compositionally biased region" description="Basic and acidic residues" evidence="1">
    <location>
        <begin position="64"/>
        <end position="84"/>
    </location>
</feature>
<reference evidence="2" key="1">
    <citation type="submission" date="2025-02" db="EMBL/GenBank/DDBJ databases">
        <authorList>
            <consortium name="NCBI Genome Project"/>
        </authorList>
    </citation>
    <scope>NUCLEOTIDE SEQUENCE</scope>
</reference>